<accession>A0A2V1DT07</accession>
<evidence type="ECO:0000313" key="2">
    <source>
        <dbReference type="Proteomes" id="UP000244855"/>
    </source>
</evidence>
<proteinExistence type="predicted"/>
<gene>
    <name evidence="1" type="ORF">DM02DRAFT_671224</name>
</gene>
<dbReference type="STRING" id="97972.A0A2V1DT07"/>
<dbReference type="Proteomes" id="UP000244855">
    <property type="component" value="Unassembled WGS sequence"/>
</dbReference>
<keyword evidence="2" id="KW-1185">Reference proteome</keyword>
<evidence type="ECO:0000313" key="1">
    <source>
        <dbReference type="EMBL" id="PVI01428.1"/>
    </source>
</evidence>
<dbReference type="OrthoDB" id="6105938at2759"/>
<dbReference type="EMBL" id="KZ805357">
    <property type="protein sequence ID" value="PVI01428.1"/>
    <property type="molecule type" value="Genomic_DNA"/>
</dbReference>
<sequence length="198" mass="22461">MGATSVTLTERLGKSCLITAANQTAVLSAKVVKTEKVYYGYPTPTTTGSMSRTKTYALFVRNILTLVDVFHRISHHPRDIECYCCYDTFNTYGGMIVHLESGRCSEDVDEIELNKTAAECPMWSHFLDDRLRAHLRRRHDLHAIFLHRVYPYMCPTCDTPFSKLSALFQHIESPACTQSLDNGAIATLRRFLQSEYGP</sequence>
<evidence type="ECO:0008006" key="3">
    <source>
        <dbReference type="Google" id="ProtNLM"/>
    </source>
</evidence>
<organism evidence="1 2">
    <name type="scientific">Periconia macrospinosa</name>
    <dbReference type="NCBI Taxonomy" id="97972"/>
    <lineage>
        <taxon>Eukaryota</taxon>
        <taxon>Fungi</taxon>
        <taxon>Dikarya</taxon>
        <taxon>Ascomycota</taxon>
        <taxon>Pezizomycotina</taxon>
        <taxon>Dothideomycetes</taxon>
        <taxon>Pleosporomycetidae</taxon>
        <taxon>Pleosporales</taxon>
        <taxon>Massarineae</taxon>
        <taxon>Periconiaceae</taxon>
        <taxon>Periconia</taxon>
    </lineage>
</organism>
<dbReference type="AlphaFoldDB" id="A0A2V1DT07"/>
<protein>
    <recommendedName>
        <fullName evidence="3">C2H2-type domain-containing protein</fullName>
    </recommendedName>
</protein>
<reference evidence="1 2" key="1">
    <citation type="journal article" date="2018" name="Sci. Rep.">
        <title>Comparative genomics provides insights into the lifestyle and reveals functional heterogeneity of dark septate endophytic fungi.</title>
        <authorList>
            <person name="Knapp D.G."/>
            <person name="Nemeth J.B."/>
            <person name="Barry K."/>
            <person name="Hainaut M."/>
            <person name="Henrissat B."/>
            <person name="Johnson J."/>
            <person name="Kuo A."/>
            <person name="Lim J.H.P."/>
            <person name="Lipzen A."/>
            <person name="Nolan M."/>
            <person name="Ohm R.A."/>
            <person name="Tamas L."/>
            <person name="Grigoriev I.V."/>
            <person name="Spatafora J.W."/>
            <person name="Nagy L.G."/>
            <person name="Kovacs G.M."/>
        </authorList>
    </citation>
    <scope>NUCLEOTIDE SEQUENCE [LARGE SCALE GENOMIC DNA]</scope>
    <source>
        <strain evidence="1 2">DSE2036</strain>
    </source>
</reference>
<name>A0A2V1DT07_9PLEO</name>